<dbReference type="RefSeq" id="WP_131581094.1">
    <property type="nucleotide sequence ID" value="NZ_SJZJ01000001.1"/>
</dbReference>
<keyword evidence="3" id="KW-1185">Reference proteome</keyword>
<proteinExistence type="predicted"/>
<comment type="caution">
    <text evidence="2">The sequence shown here is derived from an EMBL/GenBank/DDBJ whole genome shotgun (WGS) entry which is preliminary data.</text>
</comment>
<keyword evidence="1" id="KW-0732">Signal</keyword>
<dbReference type="OrthoDB" id="1491115at2"/>
<feature type="signal peptide" evidence="1">
    <location>
        <begin position="1"/>
        <end position="27"/>
    </location>
</feature>
<dbReference type="PANTHER" id="PTHR39441">
    <property type="entry name" value="DUF2252 DOMAIN-CONTAINING PROTEIN"/>
    <property type="match status" value="1"/>
</dbReference>
<gene>
    <name evidence="2" type="ORF">EPD65_01130</name>
</gene>
<dbReference type="InterPro" id="IPR018721">
    <property type="entry name" value="DUF2252"/>
</dbReference>
<organism evidence="2 3">
    <name type="scientific">Nocardioides jejuensis</name>
    <dbReference type="NCBI Taxonomy" id="2502782"/>
    <lineage>
        <taxon>Bacteria</taxon>
        <taxon>Bacillati</taxon>
        <taxon>Actinomycetota</taxon>
        <taxon>Actinomycetes</taxon>
        <taxon>Propionibacteriales</taxon>
        <taxon>Nocardioidaceae</taxon>
        <taxon>Nocardioides</taxon>
    </lineage>
</organism>
<dbReference type="EMBL" id="SJZJ01000001">
    <property type="protein sequence ID" value="TCJ31203.1"/>
    <property type="molecule type" value="Genomic_DNA"/>
</dbReference>
<accession>A0A4R1CIA5</accession>
<dbReference type="AlphaFoldDB" id="A0A4R1CIA5"/>
<dbReference type="Proteomes" id="UP000295453">
    <property type="component" value="Unassembled WGS sequence"/>
</dbReference>
<dbReference type="Pfam" id="PF10009">
    <property type="entry name" value="DUF2252"/>
    <property type="match status" value="1"/>
</dbReference>
<evidence type="ECO:0000313" key="3">
    <source>
        <dbReference type="Proteomes" id="UP000295453"/>
    </source>
</evidence>
<evidence type="ECO:0000313" key="2">
    <source>
        <dbReference type="EMBL" id="TCJ31203.1"/>
    </source>
</evidence>
<protein>
    <submittedName>
        <fullName evidence="2">DUF2252 domain-containing protein</fullName>
    </submittedName>
</protein>
<sequence>MRLSTRALASAALSVGLVATVASPGHAAINLTRDPVAFVYAKDHALSLLNSHATDDDLAARTTKLASSPWAFFRGTSPLYYRDLGELPASAYATGGNDVWIMGDAHLENFGADRGADNTEQYELTDTDDAWRGSWTWELRRMAVSIVLAERQQGRTTTQITTDLNTFVAEYEQWISNFHGNSSELTYRLTSSGTSDYDNALIQKAKNDTRLDLLTKWTKLNGSGVRVFDTANTDLATVDSTTRTNITNAIAAYRTTAISPFTTSEAVVKDVIRRKNAGTGSLGRFRWYALLEGKTTAQDDDRIMELKQEVDPAPKQLAPNATTYTGGERPARALEWLSYQSDNKAGWASVGSVPVLVKEKSPYAEDVAITDLTSSTIWDDTIRDDARLLAAGQSAADQDLAGTGVTYSADAAIDNAITSVSGLQSETRTFATDYADQVTRDWQAYQAAYNAHQPLY</sequence>
<feature type="chain" id="PRO_5020197024" evidence="1">
    <location>
        <begin position="28"/>
        <end position="456"/>
    </location>
</feature>
<dbReference type="PANTHER" id="PTHR39441:SF1">
    <property type="entry name" value="DUF2252 DOMAIN-CONTAINING PROTEIN"/>
    <property type="match status" value="1"/>
</dbReference>
<name>A0A4R1CIA5_9ACTN</name>
<evidence type="ECO:0000256" key="1">
    <source>
        <dbReference type="SAM" id="SignalP"/>
    </source>
</evidence>
<reference evidence="2 3" key="1">
    <citation type="submission" date="2019-03" db="EMBL/GenBank/DDBJ databases">
        <authorList>
            <person name="Kim M.K.M."/>
        </authorList>
    </citation>
    <scope>NUCLEOTIDE SEQUENCE [LARGE SCALE GENOMIC DNA]</scope>
    <source>
        <strain evidence="2 3">18JY15-6</strain>
    </source>
</reference>